<comment type="caution">
    <text evidence="2">The sequence shown here is derived from an EMBL/GenBank/DDBJ whole genome shotgun (WGS) entry which is preliminary data.</text>
</comment>
<dbReference type="Pfam" id="PF04296">
    <property type="entry name" value="YlxR"/>
    <property type="match status" value="1"/>
</dbReference>
<evidence type="ECO:0000313" key="3">
    <source>
        <dbReference type="Proteomes" id="UP001482513"/>
    </source>
</evidence>
<dbReference type="PANTHER" id="PTHR34215:SF1">
    <property type="entry name" value="YLXR DOMAIN-CONTAINING PROTEIN"/>
    <property type="match status" value="1"/>
</dbReference>
<dbReference type="RefSeq" id="WP_190700710.1">
    <property type="nucleotide sequence ID" value="NZ_JAMPKX010000005.1"/>
</dbReference>
<keyword evidence="3" id="KW-1185">Reference proteome</keyword>
<dbReference type="InterPro" id="IPR035931">
    <property type="entry name" value="YlxR-like_sf"/>
</dbReference>
<protein>
    <submittedName>
        <fullName evidence="2">YlxR family protein</fullName>
    </submittedName>
</protein>
<dbReference type="PANTHER" id="PTHR34215">
    <property type="entry name" value="BLL0784 PROTEIN"/>
    <property type="match status" value="1"/>
</dbReference>
<proteinExistence type="predicted"/>
<dbReference type="SUPFAM" id="SSF64376">
    <property type="entry name" value="YlxR-like"/>
    <property type="match status" value="1"/>
</dbReference>
<evidence type="ECO:0000313" key="2">
    <source>
        <dbReference type="EMBL" id="MEP0947949.1"/>
    </source>
</evidence>
<name>A0ABV0K5A8_9CYAN</name>
<dbReference type="EMBL" id="JAMPKX010000005">
    <property type="protein sequence ID" value="MEP0947949.1"/>
    <property type="molecule type" value="Genomic_DNA"/>
</dbReference>
<sequence length="99" mass="11189">MPPNYRRCISCRRVAPKADFWRVVRVYPDRSVHLGDGMGRSAYLCPEADCLRQAQKKSRLGRALKVNVPEEVYQSLWSQLEGKTANSVAGQQSLPGRQV</sequence>
<dbReference type="Proteomes" id="UP001482513">
    <property type="component" value="Unassembled WGS sequence"/>
</dbReference>
<feature type="domain" description="YlxR" evidence="1">
    <location>
        <begin position="6"/>
        <end position="77"/>
    </location>
</feature>
<evidence type="ECO:0000259" key="1">
    <source>
        <dbReference type="Pfam" id="PF04296"/>
    </source>
</evidence>
<gene>
    <name evidence="2" type="ORF">NC992_13780</name>
</gene>
<dbReference type="InterPro" id="IPR007393">
    <property type="entry name" value="YlxR_dom"/>
</dbReference>
<dbReference type="InterPro" id="IPR037465">
    <property type="entry name" value="YlxR"/>
</dbReference>
<reference evidence="2 3" key="1">
    <citation type="submission" date="2022-04" db="EMBL/GenBank/DDBJ databases">
        <title>Positive selection, recombination, and allopatry shape intraspecific diversity of widespread and dominant cyanobacteria.</title>
        <authorList>
            <person name="Wei J."/>
            <person name="Shu W."/>
            <person name="Hu C."/>
        </authorList>
    </citation>
    <scope>NUCLEOTIDE SEQUENCE [LARGE SCALE GENOMIC DNA]</scope>
    <source>
        <strain evidence="2 3">DQ-A4</strain>
    </source>
</reference>
<dbReference type="Gene3D" id="3.30.1230.10">
    <property type="entry name" value="YlxR-like"/>
    <property type="match status" value="1"/>
</dbReference>
<organism evidence="2 3">
    <name type="scientific">Leptolyngbya subtilissima DQ-A4</name>
    <dbReference type="NCBI Taxonomy" id="2933933"/>
    <lineage>
        <taxon>Bacteria</taxon>
        <taxon>Bacillati</taxon>
        <taxon>Cyanobacteriota</taxon>
        <taxon>Cyanophyceae</taxon>
        <taxon>Leptolyngbyales</taxon>
        <taxon>Leptolyngbyaceae</taxon>
        <taxon>Leptolyngbya group</taxon>
        <taxon>Leptolyngbya</taxon>
    </lineage>
</organism>
<accession>A0ABV0K5A8</accession>